<evidence type="ECO:0000259" key="1">
    <source>
        <dbReference type="Pfam" id="PF03050"/>
    </source>
</evidence>
<dbReference type="InterPro" id="IPR004291">
    <property type="entry name" value="Transposase_IS66_central"/>
</dbReference>
<organism evidence="2">
    <name type="scientific">Candidatus Methanogaster sp. ANME-2c ERB4</name>
    <dbReference type="NCBI Taxonomy" id="2759911"/>
    <lineage>
        <taxon>Archaea</taxon>
        <taxon>Methanobacteriati</taxon>
        <taxon>Methanobacteriota</taxon>
        <taxon>Stenosarchaea group</taxon>
        <taxon>Methanomicrobia</taxon>
        <taxon>Methanosarcinales</taxon>
        <taxon>ANME-2 cluster</taxon>
        <taxon>Candidatus Methanogasteraceae</taxon>
        <taxon>Candidatus Methanogaster</taxon>
    </lineage>
</organism>
<dbReference type="PANTHER" id="PTHR33678">
    <property type="entry name" value="BLL1576 PROTEIN"/>
    <property type="match status" value="1"/>
</dbReference>
<protein>
    <recommendedName>
        <fullName evidence="1">Transposase IS66 central domain-containing protein</fullName>
    </recommendedName>
</protein>
<dbReference type="PANTHER" id="PTHR33678:SF2">
    <property type="match status" value="1"/>
</dbReference>
<dbReference type="EMBL" id="MT631166">
    <property type="protein sequence ID" value="QNO46024.1"/>
    <property type="molecule type" value="Genomic_DNA"/>
</dbReference>
<evidence type="ECO:0000313" key="3">
    <source>
        <dbReference type="EMBL" id="QNO46024.1"/>
    </source>
</evidence>
<dbReference type="Pfam" id="PF03050">
    <property type="entry name" value="DDE_Tnp_IS66"/>
    <property type="match status" value="1"/>
</dbReference>
<reference evidence="2" key="1">
    <citation type="submission" date="2020-06" db="EMBL/GenBank/DDBJ databases">
        <title>Unique genomic features of the anaerobic methanotrophic archaea.</title>
        <authorList>
            <person name="Chadwick G.L."/>
            <person name="Skennerton C.T."/>
            <person name="Laso-Perez R."/>
            <person name="Leu A.O."/>
            <person name="Speth D.R."/>
            <person name="Yu H."/>
            <person name="Morgan-Lang C."/>
            <person name="Hatzenpichler R."/>
            <person name="Goudeau D."/>
            <person name="Malmstrom R."/>
            <person name="Brazelton W.J."/>
            <person name="Woyke T."/>
            <person name="Hallam S.J."/>
            <person name="Tyson G.W."/>
            <person name="Wegener G."/>
            <person name="Boetius A."/>
            <person name="Orphan V."/>
        </authorList>
    </citation>
    <scope>NUCLEOTIDE SEQUENCE</scope>
</reference>
<gene>
    <name evidence="2" type="ORF">GMDKAGHH_00027</name>
    <name evidence="3" type="ORF">OOGCPJEC_00009</name>
</gene>
<dbReference type="InterPro" id="IPR052344">
    <property type="entry name" value="Transposase-related"/>
</dbReference>
<dbReference type="AlphaFoldDB" id="A0A7G9YAZ0"/>
<proteinExistence type="predicted"/>
<dbReference type="EMBL" id="MT631077">
    <property type="protein sequence ID" value="QNO45174.1"/>
    <property type="molecule type" value="Genomic_DNA"/>
</dbReference>
<accession>A0A7G9YAZ0</accession>
<feature type="domain" description="Transposase IS66 central" evidence="1">
    <location>
        <begin position="6"/>
        <end position="101"/>
    </location>
</feature>
<name>A0A7G9YAZ0_9EURY</name>
<evidence type="ECO:0000313" key="2">
    <source>
        <dbReference type="EMBL" id="QNO45174.1"/>
    </source>
</evidence>
<sequence>MLNRFLRKILNFYKLLKKYKDDPTDARKAYVKRRFNSLFSTKTGYGELDHRIALTKAKEAELLLVLDYPETPLHNNTAEIAVREEVIKRKISYGTRSEGGRTAWENMLSILDTCRKQGVSFYEYVRDIFSNKHSMPRLSELIGGDVAEGGVAN</sequence>